<dbReference type="AlphaFoldDB" id="U9TFF3"/>
<dbReference type="VEuPathDB" id="FungiDB:RhiirFUN_026499"/>
<accession>U9TFF3</accession>
<proteinExistence type="predicted"/>
<evidence type="ECO:0000256" key="1">
    <source>
        <dbReference type="SAM" id="MobiDB-lite"/>
    </source>
</evidence>
<organism evidence="2">
    <name type="scientific">Rhizophagus irregularis (strain DAOM 181602 / DAOM 197198 / MUCL 43194)</name>
    <name type="common">Arbuscular mycorrhizal fungus</name>
    <name type="synonym">Glomus intraradices</name>
    <dbReference type="NCBI Taxonomy" id="747089"/>
    <lineage>
        <taxon>Eukaryota</taxon>
        <taxon>Fungi</taxon>
        <taxon>Fungi incertae sedis</taxon>
        <taxon>Mucoromycota</taxon>
        <taxon>Glomeromycotina</taxon>
        <taxon>Glomeromycetes</taxon>
        <taxon>Glomerales</taxon>
        <taxon>Glomeraceae</taxon>
        <taxon>Rhizophagus</taxon>
    </lineage>
</organism>
<dbReference type="EMBL" id="KI295987">
    <property type="protein sequence ID" value="ESA02071.1"/>
    <property type="molecule type" value="Genomic_DNA"/>
</dbReference>
<feature type="compositionally biased region" description="Acidic residues" evidence="1">
    <location>
        <begin position="129"/>
        <end position="148"/>
    </location>
</feature>
<sequence length="148" mass="17119">MRKYQSKFVYSKINKSWDASDFFWMSLEKCFVIVPLLIAERRTSHTETLSQSRTGPFVLVVSDEIRGRSSTSDDSTKNRGKIFSSKSFKSIWYIWYECQSLIHQMLYLHYDFNEALSNTTRETIKSESDDLSEAEDDGIEDAIIDAGA</sequence>
<protein>
    <submittedName>
        <fullName evidence="2">Uncharacterized protein</fullName>
    </submittedName>
</protein>
<gene>
    <name evidence="2" type="ORF">GLOINDRAFT_86570</name>
</gene>
<reference evidence="2" key="1">
    <citation type="submission" date="2013-07" db="EMBL/GenBank/DDBJ databases">
        <title>The genome of an arbuscular mycorrhizal fungus provides insights into the evolution of the oldest plant symbiosis.</title>
        <authorList>
            <consortium name="DOE Joint Genome Institute"/>
            <person name="Tisserant E."/>
            <person name="Malbreil M."/>
            <person name="Kuo A."/>
            <person name="Kohler A."/>
            <person name="Symeonidi A."/>
            <person name="Balestrini R."/>
            <person name="Charron P."/>
            <person name="Duensing N."/>
            <person name="Frei-dit-Frey N."/>
            <person name="Gianinazzi-Pearson V."/>
            <person name="Gilbert B."/>
            <person name="Handa Y."/>
            <person name="Hijri M."/>
            <person name="Kaul R."/>
            <person name="Kawaguchi M."/>
            <person name="Krajinski F."/>
            <person name="Lammers P."/>
            <person name="Lapierre D."/>
            <person name="Masclaux F.G."/>
            <person name="Murat C."/>
            <person name="Morin E."/>
            <person name="Ndikumana S."/>
            <person name="Pagni M."/>
            <person name="Petitpierre D."/>
            <person name="Requena N."/>
            <person name="Rosikiewicz P."/>
            <person name="Riley R."/>
            <person name="Saito K."/>
            <person name="San Clemente H."/>
            <person name="Shapiro H."/>
            <person name="van Tuinen D."/>
            <person name="Becard G."/>
            <person name="Bonfante P."/>
            <person name="Paszkowski U."/>
            <person name="Shachar-Hill Y."/>
            <person name="Young J.P."/>
            <person name="Sanders I.R."/>
            <person name="Henrissat B."/>
            <person name="Rensing S.A."/>
            <person name="Grigoriev I.V."/>
            <person name="Corradi N."/>
            <person name="Roux C."/>
            <person name="Martin F."/>
        </authorList>
    </citation>
    <scope>NUCLEOTIDE SEQUENCE</scope>
    <source>
        <strain evidence="2">DAOM 197198</strain>
    </source>
</reference>
<feature type="region of interest" description="Disordered" evidence="1">
    <location>
        <begin position="124"/>
        <end position="148"/>
    </location>
</feature>
<evidence type="ECO:0000313" key="2">
    <source>
        <dbReference type="EMBL" id="ESA02071.1"/>
    </source>
</evidence>
<dbReference type="HOGENOM" id="CLU_1759784_0_0_1"/>
<name>U9TFF3_RHIID</name>